<dbReference type="InterPro" id="IPR027417">
    <property type="entry name" value="P-loop_NTPase"/>
</dbReference>
<dbReference type="PANTHER" id="PTHR19871">
    <property type="entry name" value="BETA TRANSDUCIN-RELATED PROTEIN"/>
    <property type="match status" value="1"/>
</dbReference>
<dbReference type="SUPFAM" id="SSF50998">
    <property type="entry name" value="Quinoprotein alcohol dehydrogenase-like"/>
    <property type="match status" value="2"/>
</dbReference>
<dbReference type="InterPro" id="IPR001680">
    <property type="entry name" value="WD40_rpt"/>
</dbReference>
<reference evidence="3 4" key="1">
    <citation type="submission" date="2014-11" db="EMBL/GenBank/DDBJ databases">
        <title>Genetic blueprint of the zoonotic pathogen Toxocara canis.</title>
        <authorList>
            <person name="Zhu X.-Q."/>
            <person name="Korhonen P.K."/>
            <person name="Cai H."/>
            <person name="Young N.D."/>
            <person name="Nejsum P."/>
            <person name="von Samson-Himmelstjerna G."/>
            <person name="Boag P.R."/>
            <person name="Tan P."/>
            <person name="Li Q."/>
            <person name="Min J."/>
            <person name="Yang Y."/>
            <person name="Wang X."/>
            <person name="Fang X."/>
            <person name="Hall R.S."/>
            <person name="Hofmann A."/>
            <person name="Sternberg P.W."/>
            <person name="Jex A.R."/>
            <person name="Gasser R.B."/>
        </authorList>
    </citation>
    <scope>NUCLEOTIDE SEQUENCE [LARGE SCALE GENOMIC DNA]</scope>
    <source>
        <strain evidence="3">PN_DK_2014</strain>
    </source>
</reference>
<dbReference type="Pfam" id="PF23586">
    <property type="entry name" value="Beta-prop_NWD2_C"/>
    <property type="match status" value="1"/>
</dbReference>
<dbReference type="Pfam" id="PF05729">
    <property type="entry name" value="NACHT"/>
    <property type="match status" value="1"/>
</dbReference>
<comment type="caution">
    <text evidence="3">The sequence shown here is derived from an EMBL/GenBank/DDBJ whole genome shotgun (WGS) entry which is preliminary data.</text>
</comment>
<name>A0A0B2VP93_TOXCA</name>
<dbReference type="SMART" id="SM00320">
    <property type="entry name" value="WD40"/>
    <property type="match status" value="4"/>
</dbReference>
<gene>
    <name evidence="3" type="ORF">Tcan_11652</name>
</gene>
<evidence type="ECO:0000313" key="3">
    <source>
        <dbReference type="EMBL" id="KHN82855.1"/>
    </source>
</evidence>
<keyword evidence="4" id="KW-1185">Reference proteome</keyword>
<dbReference type="InterPro" id="IPR052752">
    <property type="entry name" value="NACHT-WD_repeat"/>
</dbReference>
<dbReference type="PANTHER" id="PTHR19871:SF14">
    <property type="entry name" value="DUF4062 DOMAIN-CONTAINING PROTEIN"/>
    <property type="match status" value="1"/>
</dbReference>
<evidence type="ECO:0000259" key="2">
    <source>
        <dbReference type="Pfam" id="PF23586"/>
    </source>
</evidence>
<dbReference type="EMBL" id="JPKZ01001291">
    <property type="protein sequence ID" value="KHN82855.1"/>
    <property type="molecule type" value="Genomic_DNA"/>
</dbReference>
<dbReference type="Gene3D" id="2.130.10.10">
    <property type="entry name" value="YVTN repeat-like/Quinoprotein amine dehydrogenase"/>
    <property type="match status" value="4"/>
</dbReference>
<dbReference type="InterPro" id="IPR011044">
    <property type="entry name" value="Quino_amine_DH_bsu"/>
</dbReference>
<protein>
    <submittedName>
        <fullName evidence="3">Leucine-rich repeat and WD repeat-containing protein</fullName>
    </submittedName>
</protein>
<dbReference type="Gene3D" id="1.25.40.370">
    <property type="match status" value="2"/>
</dbReference>
<evidence type="ECO:0000259" key="1">
    <source>
        <dbReference type="Pfam" id="PF05729"/>
    </source>
</evidence>
<dbReference type="Gene3D" id="3.40.50.300">
    <property type="entry name" value="P-loop containing nucleotide triphosphate hydrolases"/>
    <property type="match status" value="1"/>
</dbReference>
<proteinExistence type="predicted"/>
<evidence type="ECO:0000313" key="4">
    <source>
        <dbReference type="Proteomes" id="UP000031036"/>
    </source>
</evidence>
<dbReference type="SUPFAM" id="SSF50969">
    <property type="entry name" value="YVTN repeat-like/Quinoprotein amine dehydrogenase"/>
    <property type="match status" value="1"/>
</dbReference>
<dbReference type="InterPro" id="IPR056534">
    <property type="entry name" value="Beta-prop_NWD2_C"/>
</dbReference>
<organism evidence="3 4">
    <name type="scientific">Toxocara canis</name>
    <name type="common">Canine roundworm</name>
    <dbReference type="NCBI Taxonomy" id="6265"/>
    <lineage>
        <taxon>Eukaryota</taxon>
        <taxon>Metazoa</taxon>
        <taxon>Ecdysozoa</taxon>
        <taxon>Nematoda</taxon>
        <taxon>Chromadorea</taxon>
        <taxon>Rhabditida</taxon>
        <taxon>Spirurina</taxon>
        <taxon>Ascaridomorpha</taxon>
        <taxon>Ascaridoidea</taxon>
        <taxon>Toxocaridae</taxon>
        <taxon>Toxocara</taxon>
    </lineage>
</organism>
<feature type="domain" description="NWD2 C-terminal beta-propeller" evidence="2">
    <location>
        <begin position="2347"/>
        <end position="2688"/>
    </location>
</feature>
<sequence length="2764" mass="313654">DKPDCGGKFYCPDRCKIVFKTNGCPHNCNCGAAKKCPLVTCPAKRPICAVYTQLDGCQTCACRLPYLLVESDNEKDVLNTGFVFVNRRDVNDIRRKLRDAPIELVIDGRKVLKAQMCTIPFMDKVDECLTNASYFNEELSKKHAEGVLITLNPMVKTDKNDLERMCALYRQALLCMGRVIYTECRKSHPTLAEIDAIYGFSCGPKQRLFATHLECIQKLHIESYRLAVCEDSAHRALRFIEASSFEIEEKQKQKCEALNWLMNCEKSTVQKRCSVEASVVNDESLLSASQYVAPECHADFVRKIFVSDVESNLVESEPLTCTYEQQQQINLNFMKLEADVRSHEKRTSIAYPAAYGYKKEELKSRCEQYREALANTKSIVKRNCIRRYAPYSNVYFQLNYPCGHGTSDNFLQHFDCLQAVRKEEEVIKCEKSAARALDDPSNDPCDAYTILTECMYDDVVKVRVLDHRDIKRNADRTIKQPTAKRNSLNNGIFRRKSPSKNVKVETLIQPEAEVQGDTNEKVRVLDHRDIKRNADRTIKQPTAKRNSLNNGIFRRKSPSKNVKVETLIQPEAEVQGDTNEKADLKVAATFERVFQGHFVDIPSPLSKLVRVFTSSTFTDTTVERNALMEDVYPALKEFCRETHGLDFQVVDMRWGVRDEATDDHMTTKLCINEIGNCQRLSLGPNFVVFLCQKYGYRPIPSEILCTELDMLKRALRDEHEDTSLLDTWYIEDANAVPALFILQPISSILVNFNNKRIPKLQKQDAAAWWEAEASMQNSLRKAAKICYDRGYLTHEQMHNYFMSVTEREVIHGILKAKNPNEHCLCYVRHINNIVISQTRTASKFVDIVHNQGENGCGKTSTLAKIAREIRNWYDRGEQPIIVLRFLGTSPASSSIAPLLTSVCDQLLLFHIACNYDKELRGTSPTELSKLFLHFKKMTTLATDQKPLIIIFDSLDLLSNLDGAHELLWFPPTLPANVKLFASITPEASRIGTAIKRLVESEEQYVLVPSLGMGLGLEVIAEWLKSAGRTLTARQWELVTKALTISLDDKVLDDIYQYHLPPVRRIPPLLWSRIRADLPGYLSERAADGVIVLNWYHEQFRTAAAERYFKNLNHLQSTHSALADYFLGIWGGVPKPFQYTEMQKQRFGVTLYEGLADRKVPKQPNLFQSKDGKQTRYNTRKLNELPFHLLRARRIDELLMLCLFNYEFLYAKVSSFPLQAVIGDFEDAIGLINDSDVKRQLCLVADALRLSASLLSRHPYMLAFELIGRLLPLAADNSNLNALLIKCDIDGPQNNCFLPAHHAFHSPGGPLKYSLEEHQFAVFGMQLTSDEKMLVTTSNVFIIWDVSTGDIARVVNPNIEGIFFGLAVTKDDRHAAAYTNNNQVIIMSLITGEFIDVAHESLSTQMEIENILFTSDNNLLLWTSSQYYLYDVRGKLLIRGAEMAAEKYLVHVFYKSPQHIRFITWSGNRDDWSLILSGKQLDASAPDSYRTLKPFGFCASLAFVDDCFMHGYICIEPDDCISSSPFCKCLAHKNERTEISLDDKVLDDIYQYHLPPVRRIPPLLWSRIRADLPGYLSERAADGVIVLNWYHEQFRTAAAERYFKNLNHLQSTHSALADYFLGIWGGVPKPFQYTEMQKQRFGVIENEGLADRKVPKQPNLFQSKDGKQTRYNTRKLNELPFHLLRARRIDELLMLCLFNYEFLYAKVSSFPLQAVIGDFEDAIGLINDSDVKRQLCLVADALRLSASLLSRHPYMLAFELIGRLLPLAADNSNLNALLIKCDIDGPQNNCFLPAHHAFHSPGGPLKYSLEEHQFAVFGMQLTSDEKMLVTTSNVFIIWDVSTGDIARVVNPNIEGIFFGLAVTKDDRHAAAYTNNNQVIIMSLITGEFIDVAHESLSTQMEIENILFTSDNNLLLWTSSQYYLYDVRGKLLIRGAEMAAEKYLVHVFYKSPQHIRFITWSGNRDDWSLILSGKQLDASAPDSYRTLKPFGFCASLAFVDDCFMHGYICIEPDDCISSSPFCKCLAHKNERTEVIIMSLITGEFIDVAHESLSTQMEIENILFTSDNNLLLWTSSQYYLYDVRGKLLIRGAEMAAEKYLVHVFYKSPQHIRFITWSGNRDDWSLILSGKQLDASAPDSYRTLKPFGFCASLAFVDDCFMHGYICIEPDDCISSSPFSVPAGDVGGSFLIASFDIQNGELILGKRVAENLQERANAIVVWERPPQIDGVTKCWIAAVFVDGFLLYESNDGEKLVNLRLPSGVRNIPIRPMHTTTAITLACEDTIFVAGVRKHLYLWNVENAQLLRSVDAHFGRTLNLCSLNISGQNVLLSSSLDHSIKMWNMENIFEKSFSVSMMDQPIDKIEIAKNNPSLAVAQTRKYLGLWNVRSHKYIATLVANVHGAVITDCLISSDASQIVCIESETLLVWDLRTQSVMQRMNAPHVHQIMYLNKEKMIGILFRQVDTPEQKVARFTVYAIDDLSIYYSHEFACRMFRNIAVQRDGITIVFVILFHGHDSLHVVNLEEKKTVHKFRPRTVRKQQKDVIVHRLIPMPHNSAQLIVMESTTKGTIWDIKAIKLLRTLPTFNGVVTNDGKLGLHAPNRGGLHIIDMKTGGIAKTLIGNVVEGVNDVKASFTPTGQHVLYYHNGHKTLRAFRVSDGTLVGIFRPHAQLTCWTCDSRGYSLVVGGQDGSLLTTILFDEKTQSNMLKTVAQLPSRRHLAEYLHIPLTELQEEGCFDLRNLGAVTAAVTRFKQLLRPKDTKRSHVCSLQ</sequence>
<feature type="domain" description="NACHT" evidence="1">
    <location>
        <begin position="850"/>
        <end position="1024"/>
    </location>
</feature>
<feature type="non-terminal residue" evidence="3">
    <location>
        <position position="1"/>
    </location>
</feature>
<dbReference type="OrthoDB" id="2325716at2759"/>
<dbReference type="SUPFAM" id="SSF52540">
    <property type="entry name" value="P-loop containing nucleoside triphosphate hydrolases"/>
    <property type="match status" value="1"/>
</dbReference>
<dbReference type="InterPro" id="IPR011047">
    <property type="entry name" value="Quinoprotein_ADH-like_sf"/>
</dbReference>
<dbReference type="InterPro" id="IPR007111">
    <property type="entry name" value="NACHT_NTPase"/>
</dbReference>
<dbReference type="InterPro" id="IPR015943">
    <property type="entry name" value="WD40/YVTN_repeat-like_dom_sf"/>
</dbReference>
<dbReference type="STRING" id="6265.A0A0B2VP93"/>
<dbReference type="Proteomes" id="UP000031036">
    <property type="component" value="Unassembled WGS sequence"/>
</dbReference>
<accession>A0A0B2VP93</accession>